<feature type="transmembrane region" description="Helical" evidence="1">
    <location>
        <begin position="71"/>
        <end position="91"/>
    </location>
</feature>
<evidence type="ECO:0000313" key="3">
    <source>
        <dbReference type="Proteomes" id="UP000001369"/>
    </source>
</evidence>
<keyword evidence="1" id="KW-0472">Membrane</keyword>
<feature type="transmembrane region" description="Helical" evidence="1">
    <location>
        <begin position="111"/>
        <end position="129"/>
    </location>
</feature>
<accession>C1DV84</accession>
<dbReference type="RefSeq" id="WP_012674194.1">
    <property type="nucleotide sequence ID" value="NC_012438.1"/>
</dbReference>
<gene>
    <name evidence="2" type="ordered locus">SULAZ_1048</name>
</gene>
<keyword evidence="1" id="KW-1133">Transmembrane helix</keyword>
<proteinExistence type="predicted"/>
<evidence type="ECO:0000256" key="1">
    <source>
        <dbReference type="SAM" id="Phobius"/>
    </source>
</evidence>
<keyword evidence="3" id="KW-1185">Reference proteome</keyword>
<dbReference type="STRING" id="204536.SULAZ_1048"/>
<dbReference type="HOGENOM" id="CLU_902910_0_0_0"/>
<dbReference type="AlphaFoldDB" id="C1DV84"/>
<evidence type="ECO:0000313" key="2">
    <source>
        <dbReference type="EMBL" id="ACN98874.1"/>
    </source>
</evidence>
<protein>
    <submittedName>
        <fullName evidence="2">Uncharacterized protein</fullName>
    </submittedName>
</protein>
<dbReference type="KEGG" id="saf:SULAZ_1048"/>
<keyword evidence="1" id="KW-0812">Transmembrane</keyword>
<name>C1DV84_SULAA</name>
<feature type="transmembrane region" description="Helical" evidence="1">
    <location>
        <begin position="7"/>
        <end position="26"/>
    </location>
</feature>
<reference evidence="2 3" key="1">
    <citation type="journal article" date="2009" name="J. Bacteriol.">
        <title>Complete and draft genome sequences of six members of the Aquificales.</title>
        <authorList>
            <person name="Reysenbach A.L."/>
            <person name="Hamamura N."/>
            <person name="Podar M."/>
            <person name="Griffiths E."/>
            <person name="Ferreira S."/>
            <person name="Hochstein R."/>
            <person name="Heidelberg J."/>
            <person name="Johnson J."/>
            <person name="Mead D."/>
            <person name="Pohorille A."/>
            <person name="Sarmiento M."/>
            <person name="Schweighofer K."/>
            <person name="Seshadri R."/>
            <person name="Voytek M.A."/>
        </authorList>
    </citation>
    <scope>NUCLEOTIDE SEQUENCE [LARGE SCALE GENOMIC DNA]</scope>
    <source>
        <strain evidence="3">Az-Fu1 / DSM 15241 / OCM 825</strain>
    </source>
</reference>
<dbReference type="EMBL" id="CP001229">
    <property type="protein sequence ID" value="ACN98874.1"/>
    <property type="molecule type" value="Genomic_DNA"/>
</dbReference>
<sequence>MKIMSKYKEEILLIIVFFSFLLNLYFVDSNKLIYNFLVSLVIFIFSLYCWKVSNVSYNKSVLKNLSNIIKGDVATFLGFSAFVSEFILFNFLFEYTKNFIEENKMLDFCKAIISFIGILSIGLLFFSFYQEKIKAYINSKKSLKREPRKVLIFALSIPGKNLESLETLPRNWQPIKELLEFHKSRLEVAYVLISEETEKYKTEFEKFFTEFKSKIKYIEKVNMNDESSIVNALINVVRDIKNNKYEEQDISVYLSGGTSLVTTILSLFGVNDDIQVECILQTSGNENEKPEIKTIDLRKDLLSIFVSD</sequence>
<feature type="transmembrane region" description="Helical" evidence="1">
    <location>
        <begin position="32"/>
        <end position="50"/>
    </location>
</feature>
<organism evidence="2 3">
    <name type="scientific">Sulfurihydrogenibium azorense (strain DSM 15241 / OCM 825 / Az-Fu1)</name>
    <dbReference type="NCBI Taxonomy" id="204536"/>
    <lineage>
        <taxon>Bacteria</taxon>
        <taxon>Pseudomonadati</taxon>
        <taxon>Aquificota</taxon>
        <taxon>Aquificia</taxon>
        <taxon>Aquificales</taxon>
        <taxon>Hydrogenothermaceae</taxon>
        <taxon>Sulfurihydrogenibium</taxon>
    </lineage>
</organism>
<dbReference type="Proteomes" id="UP000001369">
    <property type="component" value="Chromosome"/>
</dbReference>